<proteinExistence type="predicted"/>
<gene>
    <name evidence="1" type="ORF">COX11_02560</name>
</gene>
<evidence type="ECO:0000313" key="1">
    <source>
        <dbReference type="EMBL" id="PIP50738.1"/>
    </source>
</evidence>
<accession>A0A2H0B1E1</accession>
<reference evidence="1 2" key="1">
    <citation type="submission" date="2017-09" db="EMBL/GenBank/DDBJ databases">
        <title>Depth-based differentiation of microbial function through sediment-hosted aquifers and enrichment of novel symbionts in the deep terrestrial subsurface.</title>
        <authorList>
            <person name="Probst A.J."/>
            <person name="Ladd B."/>
            <person name="Jarett J.K."/>
            <person name="Geller-Mcgrath D.E."/>
            <person name="Sieber C.M."/>
            <person name="Emerson J.B."/>
            <person name="Anantharaman K."/>
            <person name="Thomas B.C."/>
            <person name="Malmstrom R."/>
            <person name="Stieglmeier M."/>
            <person name="Klingl A."/>
            <person name="Woyke T."/>
            <person name="Ryan C.M."/>
            <person name="Banfield J.F."/>
        </authorList>
    </citation>
    <scope>NUCLEOTIDE SEQUENCE [LARGE SCALE GENOMIC DNA]</scope>
    <source>
        <strain evidence="1">CG23_combo_of_CG06-09_8_20_14_all_41_73</strain>
    </source>
</reference>
<dbReference type="AlphaFoldDB" id="A0A2H0B1E1"/>
<name>A0A2H0B1E1_9BACT</name>
<dbReference type="Proteomes" id="UP000230671">
    <property type="component" value="Unassembled WGS sequence"/>
</dbReference>
<dbReference type="EMBL" id="PCSO01000103">
    <property type="protein sequence ID" value="PIP50738.1"/>
    <property type="molecule type" value="Genomic_DNA"/>
</dbReference>
<evidence type="ECO:0008006" key="3">
    <source>
        <dbReference type="Google" id="ProtNLM"/>
    </source>
</evidence>
<organism evidence="1 2">
    <name type="scientific">Candidatus Berkelbacteria bacterium CG23_combo_of_CG06-09_8_20_14_all_41_73</name>
    <dbReference type="NCBI Taxonomy" id="1974519"/>
    <lineage>
        <taxon>Bacteria</taxon>
        <taxon>Candidatus Berkelbacteria</taxon>
    </lineage>
</organism>
<sequence>MKIAKAKTIKKKIKPDGLVIVADATFFGRIYGFIVFRSLKLQKNLYFNWIPYETIMDYRLGRSAVEARGIIISAVVLDGRPGVRSVFSDIPIQMCHFHQKQIIQRYLTLHPKLPAGIELKEIAATLCNTNEKEFSKELNNWHNKWRDFLKERTTNPITKRWCYTHKRVRSAYRSLNINLPYLFTYQKYPELKIPNTTNSLDGSFNHLKELVRVHRGFTPYLKRKIIEEILGK</sequence>
<evidence type="ECO:0000313" key="2">
    <source>
        <dbReference type="Proteomes" id="UP000230671"/>
    </source>
</evidence>
<protein>
    <recommendedName>
        <fullName evidence="3">Mutator family transposase</fullName>
    </recommendedName>
</protein>
<comment type="caution">
    <text evidence="1">The sequence shown here is derived from an EMBL/GenBank/DDBJ whole genome shotgun (WGS) entry which is preliminary data.</text>
</comment>